<proteinExistence type="predicted"/>
<dbReference type="STRING" id="1123303.GCA_000372425_00770"/>
<dbReference type="AlphaFoldDB" id="A0A2X3VSI6"/>
<dbReference type="EMBL" id="LS483343">
    <property type="protein sequence ID" value="SQF40675.1"/>
    <property type="molecule type" value="Genomic_DNA"/>
</dbReference>
<dbReference type="InterPro" id="IPR023214">
    <property type="entry name" value="HAD_sf"/>
</dbReference>
<dbReference type="InterPro" id="IPR023198">
    <property type="entry name" value="PGP-like_dom2"/>
</dbReference>
<dbReference type="GO" id="GO:0008967">
    <property type="term" value="F:phosphoglycolate phosphatase activity"/>
    <property type="evidence" value="ECO:0007669"/>
    <property type="project" value="TreeGrafter"/>
</dbReference>
<dbReference type="PANTHER" id="PTHR43434:SF25">
    <property type="entry name" value="PHOSPHOGLYCOLATE PHOSPHATASE"/>
    <property type="match status" value="1"/>
</dbReference>
<dbReference type="InterPro" id="IPR050155">
    <property type="entry name" value="HAD-like_hydrolase_sf"/>
</dbReference>
<evidence type="ECO:0000313" key="2">
    <source>
        <dbReference type="Proteomes" id="UP000249495"/>
    </source>
</evidence>
<accession>A0A2X3VSI6</accession>
<dbReference type="NCBIfam" id="TIGR01549">
    <property type="entry name" value="HAD-SF-IA-v1"/>
    <property type="match status" value="1"/>
</dbReference>
<dbReference type="GO" id="GO:0006281">
    <property type="term" value="P:DNA repair"/>
    <property type="evidence" value="ECO:0007669"/>
    <property type="project" value="TreeGrafter"/>
</dbReference>
<reference evidence="1 2" key="1">
    <citation type="submission" date="2018-06" db="EMBL/GenBank/DDBJ databases">
        <authorList>
            <consortium name="Pathogen Informatics"/>
            <person name="Doyle S."/>
        </authorList>
    </citation>
    <scope>NUCLEOTIDE SEQUENCE [LARGE SCALE GENOMIC DNA]</scope>
    <source>
        <strain evidence="1 2">NCTC12278</strain>
    </source>
</reference>
<dbReference type="Proteomes" id="UP000249495">
    <property type="component" value="Chromosome 1"/>
</dbReference>
<gene>
    <name evidence="1" type="ORF">NCTC12278_01249</name>
</gene>
<dbReference type="SFLD" id="SFLDS00003">
    <property type="entry name" value="Haloacid_Dehalogenase"/>
    <property type="match status" value="1"/>
</dbReference>
<dbReference type="Pfam" id="PF13419">
    <property type="entry name" value="HAD_2"/>
    <property type="match status" value="1"/>
</dbReference>
<dbReference type="KEGG" id="sfer:NCTC12278_01249"/>
<dbReference type="Gene3D" id="3.40.50.1000">
    <property type="entry name" value="HAD superfamily/HAD-like"/>
    <property type="match status" value="1"/>
</dbReference>
<organism evidence="1 2">
    <name type="scientific">Streptococcus ferus</name>
    <dbReference type="NCBI Taxonomy" id="1345"/>
    <lineage>
        <taxon>Bacteria</taxon>
        <taxon>Bacillati</taxon>
        <taxon>Bacillota</taxon>
        <taxon>Bacilli</taxon>
        <taxon>Lactobacillales</taxon>
        <taxon>Streptococcaceae</taxon>
        <taxon>Streptococcus</taxon>
    </lineage>
</organism>
<dbReference type="Gene3D" id="1.10.150.240">
    <property type="entry name" value="Putative phosphatase, domain 2"/>
    <property type="match status" value="1"/>
</dbReference>
<dbReference type="SUPFAM" id="SSF56784">
    <property type="entry name" value="HAD-like"/>
    <property type="match status" value="1"/>
</dbReference>
<dbReference type="GO" id="GO:0005829">
    <property type="term" value="C:cytosol"/>
    <property type="evidence" value="ECO:0007669"/>
    <property type="project" value="TreeGrafter"/>
</dbReference>
<dbReference type="InterPro" id="IPR041492">
    <property type="entry name" value="HAD_2"/>
</dbReference>
<protein>
    <submittedName>
        <fullName evidence="1">Putative hydrolase</fullName>
    </submittedName>
</protein>
<dbReference type="PANTHER" id="PTHR43434">
    <property type="entry name" value="PHOSPHOGLYCOLATE PHOSPHATASE"/>
    <property type="match status" value="1"/>
</dbReference>
<evidence type="ECO:0000313" key="1">
    <source>
        <dbReference type="EMBL" id="SQF40675.1"/>
    </source>
</evidence>
<name>A0A2X3VSI6_9STRE</name>
<dbReference type="InterPro" id="IPR006439">
    <property type="entry name" value="HAD-SF_hydro_IA"/>
</dbReference>
<dbReference type="SFLD" id="SFLDG01129">
    <property type="entry name" value="C1.5:_HAD__Beta-PGM__Phosphata"/>
    <property type="match status" value="1"/>
</dbReference>
<sequence length="203" mass="22833">MGSESYFIFEKYDIIITMDYHDYIWDLGGTLLDNYGMSTRAFVLTLGQFGRPATHQQVYNSLRQSTAAAVQEFAADIPDFLRSYKRKEAELLEKPVLFQGAQEVLQKIVNSGGRNFLISHRDNHVLELLDKTGIRSYFTEIITSENGFARKPDSQSMLYLKEKYQIASGLVIGDRPIDIEAGEGAGFATLLVDGNQSLLTMIT</sequence>
<dbReference type="InterPro" id="IPR036412">
    <property type="entry name" value="HAD-like_sf"/>
</dbReference>
<keyword evidence="1" id="KW-0378">Hydrolase</keyword>
<keyword evidence="2" id="KW-1185">Reference proteome</keyword>